<dbReference type="Proteomes" id="UP000198211">
    <property type="component" value="Unassembled WGS sequence"/>
</dbReference>
<reference evidence="3" key="1">
    <citation type="submission" date="2017-03" db="EMBL/GenBank/DDBJ databases">
        <title>Phytopthora megakarya and P. palmivora, two closely related causual agents of cacao black pod achieved similar genome size and gene model numbers by different mechanisms.</title>
        <authorList>
            <person name="Ali S."/>
            <person name="Shao J."/>
            <person name="Larry D.J."/>
            <person name="Kronmiller B."/>
            <person name="Shen D."/>
            <person name="Strem M.D."/>
            <person name="Melnick R.L."/>
            <person name="Guiltinan M.J."/>
            <person name="Tyler B.M."/>
            <person name="Meinhardt L.W."/>
            <person name="Bailey B.A."/>
        </authorList>
    </citation>
    <scope>NUCLEOTIDE SEQUENCE [LARGE SCALE GENOMIC DNA]</scope>
    <source>
        <strain evidence="3">zdho120</strain>
    </source>
</reference>
<protein>
    <submittedName>
        <fullName evidence="2">Uncharacterized protein</fullName>
    </submittedName>
</protein>
<feature type="region of interest" description="Disordered" evidence="1">
    <location>
        <begin position="91"/>
        <end position="207"/>
    </location>
</feature>
<dbReference type="EMBL" id="NBNE01004928">
    <property type="protein sequence ID" value="OWZ04504.1"/>
    <property type="molecule type" value="Genomic_DNA"/>
</dbReference>
<gene>
    <name evidence="2" type="ORF">PHMEG_00023580</name>
</gene>
<feature type="compositionally biased region" description="Polar residues" evidence="1">
    <location>
        <begin position="148"/>
        <end position="157"/>
    </location>
</feature>
<evidence type="ECO:0000256" key="1">
    <source>
        <dbReference type="SAM" id="MobiDB-lite"/>
    </source>
</evidence>
<sequence length="384" mass="43347">MDFKCAMKWVSESEGIHHLAPRESIYRMLAQVIYAGQLDEIPWCRFVPDAFYISAEGTLRLRQAKREPTPPWHLLGRCFIKVQKRKQSTRETEALQATLPESSDDETQDPSYELSQAKLDKAARAEAAAENDELSEESDEGEKDSKPAPTSLSPASSRESKTGSKNNKGSKPKSHGASAESKSRVITSLKPQAVPKSGGTPRERKMPALSVATFLRRAKIEVSSEGPRRVRSKLAKLAYDDLQDKHLDTVEAACRETHVFYRIFGVLVKFDPCQQSLGYPDFEPHKPDIHILKARWNLEAYQALVHVPEPVNGRVARDDDGELIRASWTAMFHHRITVFYSHEVRDLNPETVDGIKDYVDFMRINAKPWDSPLANHLLLVARCC</sequence>
<accession>A0A225VHB9</accession>
<name>A0A225VHB9_9STRA</name>
<dbReference type="OrthoDB" id="112055at2759"/>
<evidence type="ECO:0000313" key="3">
    <source>
        <dbReference type="Proteomes" id="UP000198211"/>
    </source>
</evidence>
<feature type="compositionally biased region" description="Acidic residues" evidence="1">
    <location>
        <begin position="129"/>
        <end position="142"/>
    </location>
</feature>
<proteinExistence type="predicted"/>
<dbReference type="AlphaFoldDB" id="A0A225VHB9"/>
<comment type="caution">
    <text evidence="2">The sequence shown here is derived from an EMBL/GenBank/DDBJ whole genome shotgun (WGS) entry which is preliminary data.</text>
</comment>
<keyword evidence="3" id="KW-1185">Reference proteome</keyword>
<organism evidence="2 3">
    <name type="scientific">Phytophthora megakarya</name>
    <dbReference type="NCBI Taxonomy" id="4795"/>
    <lineage>
        <taxon>Eukaryota</taxon>
        <taxon>Sar</taxon>
        <taxon>Stramenopiles</taxon>
        <taxon>Oomycota</taxon>
        <taxon>Peronosporomycetes</taxon>
        <taxon>Peronosporales</taxon>
        <taxon>Peronosporaceae</taxon>
        <taxon>Phytophthora</taxon>
    </lineage>
</organism>
<evidence type="ECO:0000313" key="2">
    <source>
        <dbReference type="EMBL" id="OWZ04504.1"/>
    </source>
</evidence>